<dbReference type="EMBL" id="CP022521">
    <property type="protein sequence ID" value="ASO21399.1"/>
    <property type="molecule type" value="Genomic_DNA"/>
</dbReference>
<reference evidence="3 4" key="1">
    <citation type="submission" date="2017-07" db="EMBL/GenBank/DDBJ databases">
        <title>Complete genome sequence of Actinoalloteichus hoggarensis DSM 45943, type strain of Actinoalloteichus hoggarensis.</title>
        <authorList>
            <person name="Ruckert C."/>
            <person name="Nouioui I."/>
            <person name="Willmese J."/>
            <person name="van Wezel G."/>
            <person name="Klenk H.-P."/>
            <person name="Kalinowski J."/>
            <person name="Zotchev S.B."/>
        </authorList>
    </citation>
    <scope>NUCLEOTIDE SEQUENCE [LARGE SCALE GENOMIC DNA]</scope>
    <source>
        <strain evidence="3 4">DSM 45943</strain>
    </source>
</reference>
<name>A0A221W747_9PSEU</name>
<dbReference type="PANTHER" id="PTHR15032:SF36">
    <property type="entry name" value="METALLO-BETA-LACTAMASE DOMAIN-CONTAINING PROTEIN"/>
    <property type="match status" value="1"/>
</dbReference>
<gene>
    <name evidence="3" type="ORF">AHOG_18870</name>
</gene>
<dbReference type="AlphaFoldDB" id="A0A221W747"/>
<organism evidence="3 4">
    <name type="scientific">Actinoalloteichus hoggarensis</name>
    <dbReference type="NCBI Taxonomy" id="1470176"/>
    <lineage>
        <taxon>Bacteria</taxon>
        <taxon>Bacillati</taxon>
        <taxon>Actinomycetota</taxon>
        <taxon>Actinomycetes</taxon>
        <taxon>Pseudonocardiales</taxon>
        <taxon>Pseudonocardiaceae</taxon>
        <taxon>Actinoalloteichus</taxon>
    </lineage>
</organism>
<dbReference type="GO" id="GO:0005737">
    <property type="term" value="C:cytoplasm"/>
    <property type="evidence" value="ECO:0007669"/>
    <property type="project" value="TreeGrafter"/>
</dbReference>
<dbReference type="Gene3D" id="3.60.15.10">
    <property type="entry name" value="Ribonuclease Z/Hydroxyacylglutathione hydrolase-like"/>
    <property type="match status" value="1"/>
</dbReference>
<dbReference type="KEGG" id="ahg:AHOG_18870"/>
<accession>A0A221W747</accession>
<dbReference type="InterPro" id="IPR001279">
    <property type="entry name" value="Metallo-B-lactamas"/>
</dbReference>
<feature type="domain" description="Metallo-beta-lactamase" evidence="2">
    <location>
        <begin position="106"/>
        <end position="296"/>
    </location>
</feature>
<protein>
    <submittedName>
        <fullName evidence="3">Metal-dependent hydrolase</fullName>
    </submittedName>
</protein>
<dbReference type="GO" id="GO:0016787">
    <property type="term" value="F:hydrolase activity"/>
    <property type="evidence" value="ECO:0007669"/>
    <property type="project" value="UniProtKB-KW"/>
</dbReference>
<keyword evidence="4" id="KW-1185">Reference proteome</keyword>
<evidence type="ECO:0000256" key="1">
    <source>
        <dbReference type="SAM" id="MobiDB-lite"/>
    </source>
</evidence>
<evidence type="ECO:0000313" key="4">
    <source>
        <dbReference type="Proteomes" id="UP000204221"/>
    </source>
</evidence>
<dbReference type="SUPFAM" id="SSF56281">
    <property type="entry name" value="Metallo-hydrolase/oxidoreductase"/>
    <property type="match status" value="1"/>
</dbReference>
<feature type="region of interest" description="Disordered" evidence="1">
    <location>
        <begin position="340"/>
        <end position="364"/>
    </location>
</feature>
<evidence type="ECO:0000259" key="2">
    <source>
        <dbReference type="Pfam" id="PF12706"/>
    </source>
</evidence>
<dbReference type="Proteomes" id="UP000204221">
    <property type="component" value="Chromosome"/>
</dbReference>
<evidence type="ECO:0000313" key="3">
    <source>
        <dbReference type="EMBL" id="ASO21399.1"/>
    </source>
</evidence>
<keyword evidence="3" id="KW-0378">Hydrolase</keyword>
<proteinExistence type="predicted"/>
<dbReference type="PANTHER" id="PTHR15032">
    <property type="entry name" value="N-ACYL-PHOSPHATIDYLETHANOLAMINE-HYDROLYZING PHOSPHOLIPASE D"/>
    <property type="match status" value="1"/>
</dbReference>
<dbReference type="Pfam" id="PF12706">
    <property type="entry name" value="Lactamase_B_2"/>
    <property type="match status" value="1"/>
</dbReference>
<sequence length="364" mass="40266">MRGNTGSPLMDDVPGRVRLMTMIKSTAAEPASRRAFRSFADRVTSPPPGTKDMLRLLLSGGLRTPARARDRVPVLRTGLPAIEAGAASVTWVGHAGFVLRIGGACVLADPVWSTRIPGVAPRLTPAGLDWSQLPRVDAVVISHNHYDHLDMPTLRRLPRDTPMLVPAGLRGWFMRRGFRTVVELDWWESVEVGGLRFEFVPAHHWSRRLFFDTCRTLWGGWVIEEPAGHRLYHAGDSGYGHWFAEIGRRHPDLDVAMLPIGAYSPQWLSRHAHLNPEEAVQAFDDLGARRMATMHWGTFALSSEPVCEPIDRLRAAWDDAAHPREMLWDLAVGESRVLNPKPGRALTGPSDRVGGAAGSDESTT</sequence>
<dbReference type="InterPro" id="IPR036866">
    <property type="entry name" value="RibonucZ/Hydroxyglut_hydro"/>
</dbReference>